<dbReference type="AlphaFoldDB" id="A0A0R1VQU7"/>
<evidence type="ECO:0000313" key="2">
    <source>
        <dbReference type="Proteomes" id="UP000051966"/>
    </source>
</evidence>
<dbReference type="Proteomes" id="UP000051966">
    <property type="component" value="Unassembled WGS sequence"/>
</dbReference>
<sequence>MLLTVSDNCDEIVVERLDVNAVELLLFLTEDVVDGWLLPTYKNSRIANISARSRYAQLLNKNFFKIIGLLESDYQ</sequence>
<protein>
    <submittedName>
        <fullName evidence="1">Uncharacterized protein</fullName>
    </submittedName>
</protein>
<proteinExistence type="predicted"/>
<name>A0A0R1VQU7_9LACO</name>
<reference evidence="1 2" key="1">
    <citation type="journal article" date="2015" name="Genome Announc.">
        <title>Expanding the biotechnology potential of lactobacilli through comparative genomics of 213 strains and associated genera.</title>
        <authorList>
            <person name="Sun Z."/>
            <person name="Harris H.M."/>
            <person name="McCann A."/>
            <person name="Guo C."/>
            <person name="Argimon S."/>
            <person name="Zhang W."/>
            <person name="Yang X."/>
            <person name="Jeffery I.B."/>
            <person name="Cooney J.C."/>
            <person name="Kagawa T.F."/>
            <person name="Liu W."/>
            <person name="Song Y."/>
            <person name="Salvetti E."/>
            <person name="Wrobel A."/>
            <person name="Rasinkangas P."/>
            <person name="Parkhill J."/>
            <person name="Rea M.C."/>
            <person name="O'Sullivan O."/>
            <person name="Ritari J."/>
            <person name="Douillard F.P."/>
            <person name="Paul Ross R."/>
            <person name="Yang R."/>
            <person name="Briner A.E."/>
            <person name="Felis G.E."/>
            <person name="de Vos W.M."/>
            <person name="Barrangou R."/>
            <person name="Klaenhammer T.R."/>
            <person name="Caufield P.W."/>
            <person name="Cui Y."/>
            <person name="Zhang H."/>
            <person name="O'Toole P.W."/>
        </authorList>
    </citation>
    <scope>NUCLEOTIDE SEQUENCE [LARGE SCALE GENOMIC DNA]</scope>
    <source>
        <strain evidence="1 2">DSM 18382</strain>
    </source>
</reference>
<accession>A0A0R1VQU7</accession>
<keyword evidence="2" id="KW-1185">Reference proteome</keyword>
<gene>
    <name evidence="1" type="ORF">FD41_GL000305</name>
</gene>
<organism evidence="1 2">
    <name type="scientific">Lentilactobacillus farraginis DSM 18382 = JCM 14108</name>
    <dbReference type="NCBI Taxonomy" id="1423743"/>
    <lineage>
        <taxon>Bacteria</taxon>
        <taxon>Bacillati</taxon>
        <taxon>Bacillota</taxon>
        <taxon>Bacilli</taxon>
        <taxon>Lactobacillales</taxon>
        <taxon>Lactobacillaceae</taxon>
        <taxon>Lentilactobacillus</taxon>
    </lineage>
</organism>
<dbReference type="EMBL" id="AZFY01000092">
    <property type="protein sequence ID" value="KRM07829.1"/>
    <property type="molecule type" value="Genomic_DNA"/>
</dbReference>
<evidence type="ECO:0000313" key="1">
    <source>
        <dbReference type="EMBL" id="KRM07829.1"/>
    </source>
</evidence>
<comment type="caution">
    <text evidence="1">The sequence shown here is derived from an EMBL/GenBank/DDBJ whole genome shotgun (WGS) entry which is preliminary data.</text>
</comment>